<proteinExistence type="inferred from homology"/>
<dbReference type="Gene3D" id="3.40.710.10">
    <property type="entry name" value="DD-peptidase/beta-lactamase superfamily"/>
    <property type="match status" value="2"/>
</dbReference>
<dbReference type="PANTHER" id="PTHR30023">
    <property type="entry name" value="D-ALANYL-D-ALANINE CARBOXYPEPTIDASE"/>
    <property type="match status" value="1"/>
</dbReference>
<evidence type="ECO:0000256" key="1">
    <source>
        <dbReference type="ARBA" id="ARBA00006096"/>
    </source>
</evidence>
<evidence type="ECO:0000313" key="4">
    <source>
        <dbReference type="EMBL" id="SUZ64696.1"/>
    </source>
</evidence>
<dbReference type="AlphaFoldDB" id="A0A381PCI6"/>
<dbReference type="Gene3D" id="3.50.80.20">
    <property type="entry name" value="D-Ala-D-Ala carboxypeptidase C, peptidase S13"/>
    <property type="match status" value="1"/>
</dbReference>
<dbReference type="SUPFAM" id="SSF56601">
    <property type="entry name" value="beta-lactamase/transpeptidase-like"/>
    <property type="match status" value="1"/>
</dbReference>
<sequence length="483" mass="50792">MRPVIRRIALPLLLVALAVGSAWQARASDEEHDRPPREPSAIPPPEVRTPLFSVRRVPVFLQEPEADRRLIVSLEESAIALPDDSCVAVSESGRARYGHLADRALVPASTQKLLTGAAALALLGPDHRFTTRVVARAEPVEGVIDGDIWLVGSGDPLLSTAGYSDRFDDSMPYTDIDLLAGQVADAGITTITGAVIGDESRFDGLRWVETWPERFRPGNQSQAGPLSALTVNDGFTRWEPERTAYGYNTPAAEPAAFAAAFFDDLLEARNLVIRRVAQAGVVPLDATVELAMIESPPLADIVRQMLLTSDNMTAELLVKALGAQVEAPGSTAGGLTAMRGALEDLGLDLAGSTSADGSGLDAGNQVSCALLVAILETSTDESGSLLGTGLAVAGESGTMSKRLVGTSAEGRVAAKTGTLNDAVSLAGRVETLGGRSLTFAVLSNAQSMPEEIRSIHDQVVLTLVGYPDGPDLSLLEPHPVVTR</sequence>
<dbReference type="InterPro" id="IPR012338">
    <property type="entry name" value="Beta-lactam/transpept-like"/>
</dbReference>
<dbReference type="InterPro" id="IPR000667">
    <property type="entry name" value="Peptidase_S13"/>
</dbReference>
<evidence type="ECO:0000256" key="3">
    <source>
        <dbReference type="SAM" id="MobiDB-lite"/>
    </source>
</evidence>
<evidence type="ECO:0000256" key="2">
    <source>
        <dbReference type="ARBA" id="ARBA00022801"/>
    </source>
</evidence>
<dbReference type="GO" id="GO:0004185">
    <property type="term" value="F:serine-type carboxypeptidase activity"/>
    <property type="evidence" value="ECO:0007669"/>
    <property type="project" value="InterPro"/>
</dbReference>
<dbReference type="Pfam" id="PF02113">
    <property type="entry name" value="Peptidase_S13"/>
    <property type="match status" value="1"/>
</dbReference>
<organism evidence="4">
    <name type="scientific">marine metagenome</name>
    <dbReference type="NCBI Taxonomy" id="408172"/>
    <lineage>
        <taxon>unclassified sequences</taxon>
        <taxon>metagenomes</taxon>
        <taxon>ecological metagenomes</taxon>
    </lineage>
</organism>
<dbReference type="GO" id="GO:0000270">
    <property type="term" value="P:peptidoglycan metabolic process"/>
    <property type="evidence" value="ECO:0007669"/>
    <property type="project" value="TreeGrafter"/>
</dbReference>
<comment type="similarity">
    <text evidence="1">Belongs to the peptidase S13 family.</text>
</comment>
<protein>
    <recommendedName>
        <fullName evidence="5">D-alanyl-D-alanine carboxypeptidase/D-alanyl-D-alanine-endopeptidase</fullName>
    </recommendedName>
</protein>
<name>A0A381PCI6_9ZZZZ</name>
<dbReference type="EMBL" id="UINC01000940">
    <property type="protein sequence ID" value="SUZ64696.1"/>
    <property type="molecule type" value="Genomic_DNA"/>
</dbReference>
<dbReference type="PRINTS" id="PR00922">
    <property type="entry name" value="DADACBPTASE3"/>
</dbReference>
<feature type="compositionally biased region" description="Basic and acidic residues" evidence="3">
    <location>
        <begin position="27"/>
        <end position="37"/>
    </location>
</feature>
<accession>A0A381PCI6</accession>
<reference evidence="4" key="1">
    <citation type="submission" date="2018-05" db="EMBL/GenBank/DDBJ databases">
        <authorList>
            <person name="Lanie J.A."/>
            <person name="Ng W.-L."/>
            <person name="Kazmierczak K.M."/>
            <person name="Andrzejewski T.M."/>
            <person name="Davidsen T.M."/>
            <person name="Wayne K.J."/>
            <person name="Tettelin H."/>
            <person name="Glass J.I."/>
            <person name="Rusch D."/>
            <person name="Podicherti R."/>
            <person name="Tsui H.-C.T."/>
            <person name="Winkler M.E."/>
        </authorList>
    </citation>
    <scope>NUCLEOTIDE SEQUENCE</scope>
</reference>
<keyword evidence="2" id="KW-0378">Hydrolase</keyword>
<evidence type="ECO:0008006" key="5">
    <source>
        <dbReference type="Google" id="ProtNLM"/>
    </source>
</evidence>
<feature type="region of interest" description="Disordered" evidence="3">
    <location>
        <begin position="27"/>
        <end position="47"/>
    </location>
</feature>
<gene>
    <name evidence="4" type="ORF">METZ01_LOCUS17550</name>
</gene>
<dbReference type="PANTHER" id="PTHR30023:SF0">
    <property type="entry name" value="PENICILLIN-SENSITIVE CARBOXYPEPTIDASE A"/>
    <property type="match status" value="1"/>
</dbReference>
<dbReference type="GO" id="GO:0006508">
    <property type="term" value="P:proteolysis"/>
    <property type="evidence" value="ECO:0007669"/>
    <property type="project" value="InterPro"/>
</dbReference>
<dbReference type="NCBIfam" id="TIGR00666">
    <property type="entry name" value="PBP4"/>
    <property type="match status" value="1"/>
</dbReference>